<dbReference type="SUPFAM" id="SSF141729">
    <property type="entry name" value="FimD N-terminal domain-like"/>
    <property type="match status" value="1"/>
</dbReference>
<name>A0A9Q8PZY6_9GAMM</name>
<evidence type="ECO:0000313" key="15">
    <source>
        <dbReference type="EMBL" id="UNH29564.1"/>
    </source>
</evidence>
<gene>
    <name evidence="15" type="ORF">MNY72_09175</name>
</gene>
<dbReference type="PROSITE" id="PS01151">
    <property type="entry name" value="FIMBRIAL_USHER"/>
    <property type="match status" value="1"/>
</dbReference>
<evidence type="ECO:0000256" key="9">
    <source>
        <dbReference type="ARBA" id="ARBA00023157"/>
    </source>
</evidence>
<dbReference type="EMBL" id="CP093245">
    <property type="protein sequence ID" value="UNH29564.1"/>
    <property type="molecule type" value="Genomic_DNA"/>
</dbReference>
<evidence type="ECO:0000256" key="4">
    <source>
        <dbReference type="ARBA" id="ARBA00022452"/>
    </source>
</evidence>
<dbReference type="PANTHER" id="PTHR30451">
    <property type="entry name" value="OUTER MEMBRANE USHER PROTEIN"/>
    <property type="match status" value="1"/>
</dbReference>
<dbReference type="InterPro" id="IPR000015">
    <property type="entry name" value="Fimb_usher"/>
</dbReference>
<sequence length="883" mass="96518">MHSNSQSHSKKTEHWKLAYHILFRPLPYLLIFSGLILTVDGQAAEFFNPALLSGEPGAVADLSRFENGEGQAPGTYRVDIYLNRFFVGTQDVNFEVAPVGQKGNDSGLQPCFTRHWLEQHGVNIAVVPGLESVGDDACINVVDVIPQAQTEFDFERQTLVVSIPQAMLKNNYRGYIPPEQWDEGILAGLLNYRFSGSHSKNTRSNINNTNYFLNVISGLNFGGWRVRNEGTWNHIKTKGQTEQHWNNIRTYVQRAIVPLKSILILGDNFTDSDIFDSVGFRGARLSSDDNMLPDSLRGFAPTIRGIANSNAQVTIEQNGYVIYQTYVPPGAFEIQDLYPTSNSGDLKVIVKEADGTSNEFAVPYSAVPLLQREGRLKYAITAGEYRSGSPTQEKPRFAQATMLLGLKANWTVYQGIQIAENYQAFSLGVGKNLGKFGAFSVDITHSNSQLPDSSRPDGQSLRFLYAKSLNEMGTNFQLLGYRYSTKGFYSFAETAYTRMKGYRLKTQDGPVEMSPEILDYHNLYYTKKGRLQANISQQLGDLGSVYVMGSYQTYWNSSEADQLLQVGYNGNWDGINFNMNASVNKNPGMSERDKRVAISVSLPLNRWINGGGKSQDITYSGNSAYATYTATYDQDHKVSQQAGVSGTLLADNNLNYNVQQGYVTKGEGASGNASLDYRGGYGNASVGYGYGKHWQQVNYGASGGAVVHGDGITLSQPLSETNVLVKAPGATGVSVENATGVKTDWRGYAVVPYATAYRENRVGLNTNTLGEDMDVDGAVSQVVPTEGAIVRAEFTTRIGQRALLTLRQSNGQAVPFGAMVNGEHQGMTGIVGDDGQVFLSGLAPSGELTVIWGSGSHQKCQVSYQLPNQKTNTGLTSAIAQCG</sequence>
<dbReference type="InterPro" id="IPR018030">
    <property type="entry name" value="Fimbrial_membr_usher_CS"/>
</dbReference>
<reference evidence="15" key="1">
    <citation type="submission" date="2022-03" db="EMBL/GenBank/DDBJ databases">
        <title>ESBL-producing Moellerella wisconsensis and Escherichia marmotae isolated from wild game meat.</title>
        <authorList>
            <person name="Biggel M."/>
        </authorList>
    </citation>
    <scope>NUCLEOTIDE SEQUENCE</scope>
    <source>
        <strain evidence="15">W51</strain>
    </source>
</reference>
<keyword evidence="7" id="KW-0732">Signal</keyword>
<evidence type="ECO:0000313" key="16">
    <source>
        <dbReference type="Proteomes" id="UP000829116"/>
    </source>
</evidence>
<evidence type="ECO:0000256" key="2">
    <source>
        <dbReference type="ARBA" id="ARBA00008064"/>
    </source>
</evidence>
<keyword evidence="9" id="KW-1015">Disulfide bond</keyword>
<feature type="transmembrane region" description="Helical" evidence="12">
    <location>
        <begin position="21"/>
        <end position="39"/>
    </location>
</feature>
<dbReference type="NCBIfam" id="NF011745">
    <property type="entry name" value="PRK15198.1"/>
    <property type="match status" value="1"/>
</dbReference>
<dbReference type="FunFam" id="3.10.20.410:FF:000001">
    <property type="entry name" value="Fimbrial outer membrane usher protein"/>
    <property type="match status" value="1"/>
</dbReference>
<evidence type="ECO:0000256" key="5">
    <source>
        <dbReference type="ARBA" id="ARBA00022558"/>
    </source>
</evidence>
<dbReference type="PANTHER" id="PTHR30451:SF21">
    <property type="entry name" value="FIMBRIAL USHER DOMAIN-CONTAINING PROTEIN YDET-RELATED"/>
    <property type="match status" value="1"/>
</dbReference>
<keyword evidence="12" id="KW-1133">Transmembrane helix</keyword>
<evidence type="ECO:0000259" key="13">
    <source>
        <dbReference type="Pfam" id="PF13953"/>
    </source>
</evidence>
<evidence type="ECO:0000256" key="8">
    <source>
        <dbReference type="ARBA" id="ARBA00023136"/>
    </source>
</evidence>
<dbReference type="Gene3D" id="2.60.40.2070">
    <property type="match status" value="1"/>
</dbReference>
<dbReference type="GO" id="GO:0009297">
    <property type="term" value="P:pilus assembly"/>
    <property type="evidence" value="ECO:0007669"/>
    <property type="project" value="InterPro"/>
</dbReference>
<evidence type="ECO:0000259" key="14">
    <source>
        <dbReference type="Pfam" id="PF13954"/>
    </source>
</evidence>
<keyword evidence="3 11" id="KW-0813">Transport</keyword>
<dbReference type="AlphaFoldDB" id="A0A9Q8PZY6"/>
<keyword evidence="6 11" id="KW-0812">Transmembrane</keyword>
<dbReference type="Gene3D" id="3.10.20.410">
    <property type="match status" value="1"/>
</dbReference>
<dbReference type="InterPro" id="IPR025885">
    <property type="entry name" value="PapC_N"/>
</dbReference>
<dbReference type="Proteomes" id="UP000829116">
    <property type="component" value="Chromosome"/>
</dbReference>
<dbReference type="FunFam" id="2.60.40.2610:FF:000001">
    <property type="entry name" value="Outer membrane fimbrial usher protein"/>
    <property type="match status" value="1"/>
</dbReference>
<dbReference type="Gene3D" id="2.60.40.3110">
    <property type="match status" value="1"/>
</dbReference>
<feature type="domain" description="PapC N-terminal" evidence="14">
    <location>
        <begin position="47"/>
        <end position="195"/>
    </location>
</feature>
<evidence type="ECO:0000256" key="10">
    <source>
        <dbReference type="ARBA" id="ARBA00023237"/>
    </source>
</evidence>
<feature type="domain" description="PapC-like C-terminal" evidence="13">
    <location>
        <begin position="803"/>
        <end position="867"/>
    </location>
</feature>
<dbReference type="GO" id="GO:0009279">
    <property type="term" value="C:cell outer membrane"/>
    <property type="evidence" value="ECO:0007669"/>
    <property type="project" value="UniProtKB-SubCell"/>
</dbReference>
<dbReference type="Pfam" id="PF13954">
    <property type="entry name" value="PapC_N"/>
    <property type="match status" value="1"/>
</dbReference>
<keyword evidence="8 11" id="KW-0472">Membrane</keyword>
<evidence type="ECO:0000256" key="6">
    <source>
        <dbReference type="ARBA" id="ARBA00022692"/>
    </source>
</evidence>
<dbReference type="InterPro" id="IPR025949">
    <property type="entry name" value="PapC-like_C"/>
</dbReference>
<dbReference type="RefSeq" id="WP_241541760.1">
    <property type="nucleotide sequence ID" value="NZ_CAWQWN010000001.1"/>
</dbReference>
<evidence type="ECO:0000256" key="7">
    <source>
        <dbReference type="ARBA" id="ARBA00022729"/>
    </source>
</evidence>
<evidence type="ECO:0000256" key="11">
    <source>
        <dbReference type="RuleBase" id="RU003884"/>
    </source>
</evidence>
<evidence type="ECO:0000256" key="12">
    <source>
        <dbReference type="SAM" id="Phobius"/>
    </source>
</evidence>
<dbReference type="GO" id="GO:0015473">
    <property type="term" value="F:fimbrial usher porin activity"/>
    <property type="evidence" value="ECO:0007669"/>
    <property type="project" value="InterPro"/>
</dbReference>
<keyword evidence="4" id="KW-1134">Transmembrane beta strand</keyword>
<comment type="similarity">
    <text evidence="2 11">Belongs to the fimbrial export usher family.</text>
</comment>
<proteinExistence type="inferred from homology"/>
<dbReference type="Pfam" id="PF00577">
    <property type="entry name" value="Usher"/>
    <property type="match status" value="1"/>
</dbReference>
<keyword evidence="5 11" id="KW-1029">Fimbrium biogenesis</keyword>
<dbReference type="Pfam" id="PF13953">
    <property type="entry name" value="PapC_C"/>
    <property type="match status" value="1"/>
</dbReference>
<keyword evidence="10 11" id="KW-0998">Cell outer membrane</keyword>
<dbReference type="InterPro" id="IPR037224">
    <property type="entry name" value="PapC_N_sf"/>
</dbReference>
<dbReference type="Gene3D" id="2.60.40.2610">
    <property type="entry name" value="Outer membrane usher protein FimD, plug domain"/>
    <property type="match status" value="1"/>
</dbReference>
<evidence type="ECO:0000256" key="3">
    <source>
        <dbReference type="ARBA" id="ARBA00022448"/>
    </source>
</evidence>
<dbReference type="InterPro" id="IPR043142">
    <property type="entry name" value="PapC-like_C_sf"/>
</dbReference>
<evidence type="ECO:0000256" key="1">
    <source>
        <dbReference type="ARBA" id="ARBA00004571"/>
    </source>
</evidence>
<dbReference type="InterPro" id="IPR042186">
    <property type="entry name" value="FimD_plug_dom"/>
</dbReference>
<organism evidence="15 16">
    <name type="scientific">Moellerella wisconsensis</name>
    <dbReference type="NCBI Taxonomy" id="158849"/>
    <lineage>
        <taxon>Bacteria</taxon>
        <taxon>Pseudomonadati</taxon>
        <taxon>Pseudomonadota</taxon>
        <taxon>Gammaproteobacteria</taxon>
        <taxon>Enterobacterales</taxon>
        <taxon>Morganellaceae</taxon>
        <taxon>Moellerella</taxon>
    </lineage>
</organism>
<protein>
    <submittedName>
        <fullName evidence="15">Fimbrial biogenesis usher protein</fullName>
    </submittedName>
</protein>
<dbReference type="FunFam" id="2.60.40.3110:FF:000001">
    <property type="entry name" value="Putative fimbrial outer membrane usher"/>
    <property type="match status" value="1"/>
</dbReference>
<comment type="subcellular location">
    <subcellularLocation>
        <location evidence="1 11">Cell outer membrane</location>
        <topology evidence="1 11">Multi-pass membrane protein</topology>
    </subcellularLocation>
</comment>
<dbReference type="NCBIfam" id="NF011740">
    <property type="entry name" value="PRK15193.1"/>
    <property type="match status" value="1"/>
</dbReference>
<accession>A0A9Q8PZY6</accession>